<reference evidence="4" key="1">
    <citation type="submission" date="2012-12" db="EMBL/GenBank/DDBJ databases">
        <authorList>
            <person name="Hellsten U."/>
            <person name="Grimwood J."/>
            <person name="Chapman J.A."/>
            <person name="Shapiro H."/>
            <person name="Aerts A."/>
            <person name="Otillar R.P."/>
            <person name="Terry A.Y."/>
            <person name="Boore J.L."/>
            <person name="Simakov O."/>
            <person name="Marletaz F."/>
            <person name="Cho S.-J."/>
            <person name="Edsinger-Gonzales E."/>
            <person name="Havlak P."/>
            <person name="Kuo D.-H."/>
            <person name="Larsson T."/>
            <person name="Lv J."/>
            <person name="Arendt D."/>
            <person name="Savage R."/>
            <person name="Osoegawa K."/>
            <person name="de Jong P."/>
            <person name="Lindberg D.R."/>
            <person name="Seaver E.C."/>
            <person name="Weisblat D.A."/>
            <person name="Putnam N.H."/>
            <person name="Grigoriev I.V."/>
            <person name="Rokhsar D.S."/>
        </authorList>
    </citation>
    <scope>NUCLEOTIDE SEQUENCE</scope>
</reference>
<gene>
    <name evidence="3" type="primary">20203125</name>
    <name evidence="2" type="ORF">HELRODRAFT_170207</name>
</gene>
<feature type="compositionally biased region" description="Low complexity" evidence="1">
    <location>
        <begin position="10"/>
        <end position="22"/>
    </location>
</feature>
<dbReference type="KEGG" id="hro:HELRODRAFT_170207"/>
<feature type="region of interest" description="Disordered" evidence="1">
    <location>
        <begin position="1"/>
        <end position="22"/>
    </location>
</feature>
<organism evidence="3 4">
    <name type="scientific">Helobdella robusta</name>
    <name type="common">Californian leech</name>
    <dbReference type="NCBI Taxonomy" id="6412"/>
    <lineage>
        <taxon>Eukaryota</taxon>
        <taxon>Metazoa</taxon>
        <taxon>Spiralia</taxon>
        <taxon>Lophotrochozoa</taxon>
        <taxon>Annelida</taxon>
        <taxon>Clitellata</taxon>
        <taxon>Hirudinea</taxon>
        <taxon>Rhynchobdellida</taxon>
        <taxon>Glossiphoniidae</taxon>
        <taxon>Helobdella</taxon>
    </lineage>
</organism>
<dbReference type="GeneID" id="20203125"/>
<dbReference type="AlphaFoldDB" id="T1F2S6"/>
<evidence type="ECO:0000256" key="1">
    <source>
        <dbReference type="SAM" id="MobiDB-lite"/>
    </source>
</evidence>
<dbReference type="RefSeq" id="XP_009014286.1">
    <property type="nucleotide sequence ID" value="XM_009016038.1"/>
</dbReference>
<dbReference type="EnsemblMetazoa" id="HelroT170207">
    <property type="protein sequence ID" value="HelroP170207"/>
    <property type="gene ID" value="HelroG170207"/>
</dbReference>
<protein>
    <submittedName>
        <fullName evidence="2 3">Uncharacterized protein</fullName>
    </submittedName>
</protein>
<evidence type="ECO:0000313" key="4">
    <source>
        <dbReference type="Proteomes" id="UP000015101"/>
    </source>
</evidence>
<feature type="region of interest" description="Disordered" evidence="1">
    <location>
        <begin position="337"/>
        <end position="359"/>
    </location>
</feature>
<reference evidence="3" key="3">
    <citation type="submission" date="2015-06" db="UniProtKB">
        <authorList>
            <consortium name="EnsemblMetazoa"/>
        </authorList>
    </citation>
    <scope>IDENTIFICATION</scope>
</reference>
<keyword evidence="4" id="KW-1185">Reference proteome</keyword>
<proteinExistence type="predicted"/>
<dbReference type="HOGENOM" id="CLU_361810_0_0_1"/>
<dbReference type="CTD" id="20203125"/>
<evidence type="ECO:0000313" key="3">
    <source>
        <dbReference type="EnsemblMetazoa" id="HelroP170207"/>
    </source>
</evidence>
<feature type="compositionally biased region" description="Low complexity" evidence="1">
    <location>
        <begin position="339"/>
        <end position="359"/>
    </location>
</feature>
<reference evidence="2 4" key="2">
    <citation type="journal article" date="2013" name="Nature">
        <title>Insights into bilaterian evolution from three spiralian genomes.</title>
        <authorList>
            <person name="Simakov O."/>
            <person name="Marletaz F."/>
            <person name="Cho S.J."/>
            <person name="Edsinger-Gonzales E."/>
            <person name="Havlak P."/>
            <person name="Hellsten U."/>
            <person name="Kuo D.H."/>
            <person name="Larsson T."/>
            <person name="Lv J."/>
            <person name="Arendt D."/>
            <person name="Savage R."/>
            <person name="Osoegawa K."/>
            <person name="de Jong P."/>
            <person name="Grimwood J."/>
            <person name="Chapman J.A."/>
            <person name="Shapiro H."/>
            <person name="Aerts A."/>
            <person name="Otillar R.P."/>
            <person name="Terry A.Y."/>
            <person name="Boore J.L."/>
            <person name="Grigoriev I.V."/>
            <person name="Lindberg D.R."/>
            <person name="Seaver E.C."/>
            <person name="Weisblat D.A."/>
            <person name="Putnam N.H."/>
            <person name="Rokhsar D.S."/>
        </authorList>
    </citation>
    <scope>NUCLEOTIDE SEQUENCE</scope>
</reference>
<dbReference type="Proteomes" id="UP000015101">
    <property type="component" value="Unassembled WGS sequence"/>
</dbReference>
<name>T1F2S6_HELRO</name>
<sequence length="773" mass="86558">MCTPRPLECNSSSSNNSHKNSSNIAFPEHYAESYTSPNNCDMSNVDLILGNVKSEFKQEFNINADYFDDDITNNTFNDNNIGFNGIYNNYTFKDQTDLSFLELNTEGINTLNTNLADKTNTGYNACYSSTNLDCNEFDRNKNNERSDGSNCNSHTNANASVKTENDVDVWWSSIINIIDKNKFQKDNTSNANFSCKEEKQITDAVNRKICENNAVKTNNTFLNVPHCMSDFEYDVDEGYVDYSSASSSGVLSPDLDFGKILTFSCNNNNKNINKINNVNNSVAFQINNNHCTNLNVNSQNSSNTSKLNLTAESYKGCQNKFSDIFVYDDVIDVKPDFGQSESSSSSNNNEISQNSITNTTDSNKLFPSLFIIEPFGHEGSNSNTLNKCLTTASMAASTSSTVINSSQETTQQSEFSERHQITLSCSSLNDFDDCGLFSLPSSPELTNYLSTNQPSLSFSNWPQYNISNDQTQKYFESSNFSPSINFDLETGCCSNFNEYDNNMSEINDYLEDFEDQSFNCDVKIEKDLYQNNIFDYKRVQNDDKSWFNSIDSDTKMDMTNVNAANNSIKRRVWSASCLMLNRSSPFAAADTQNVLADKTSSISSPAQATTNNVKTAENKNESSSIRNANSFQKTKTSTCSSKEDHVYAAKLPTAVKSKKRCFPKTFEQASSIQYKQPNFNSNSNIAALSSIKHKTQANDSNNFNNAFKKDQTHSQSTSSVLEIFLTYNKTLDPNKGSSIVLAEELKRLEKLSTVKHDRLLEKLLTSDVAKWQP</sequence>
<evidence type="ECO:0000313" key="2">
    <source>
        <dbReference type="EMBL" id="ESO07675.1"/>
    </source>
</evidence>
<dbReference type="EMBL" id="AMQM01003490">
    <property type="status" value="NOT_ANNOTATED_CDS"/>
    <property type="molecule type" value="Genomic_DNA"/>
</dbReference>
<dbReference type="InParanoid" id="T1F2S6"/>
<feature type="region of interest" description="Disordered" evidence="1">
    <location>
        <begin position="600"/>
        <end position="629"/>
    </location>
</feature>
<dbReference type="EMBL" id="KB096183">
    <property type="protein sequence ID" value="ESO07675.1"/>
    <property type="molecule type" value="Genomic_DNA"/>
</dbReference>
<accession>T1F2S6</accession>